<comment type="function">
    <text evidence="13 14">The coatomer is a cytosolic protein complex that binds to dilysine motifs and reversibly associates with Golgi non-clathrin-coated vesicles, which further mediate biosynthetic protein transport from the ER, via the Golgi up to the trans Golgi network. Coatomer complex is required for budding from Golgi membranes, and is essential for the retrograde Golgi-to-ER transport of dilysine-tagged proteins.</text>
</comment>
<dbReference type="GO" id="GO:0006888">
    <property type="term" value="P:endoplasmic reticulum to Golgi vesicle-mediated transport"/>
    <property type="evidence" value="ECO:0007669"/>
    <property type="project" value="TreeGrafter"/>
</dbReference>
<evidence type="ECO:0000256" key="14">
    <source>
        <dbReference type="PIRNR" id="PIRNR005567"/>
    </source>
</evidence>
<evidence type="ECO:0000256" key="8">
    <source>
        <dbReference type="ARBA" id="ARBA00022892"/>
    </source>
</evidence>
<dbReference type="InterPro" id="IPR001680">
    <property type="entry name" value="WD40_rpt"/>
</dbReference>
<reference evidence="19" key="1">
    <citation type="submission" date="2023-12" db="EMBL/GenBank/DDBJ databases">
        <title>Genome assembly of Anisodus tanguticus.</title>
        <authorList>
            <person name="Wang Y.-J."/>
        </authorList>
    </citation>
    <scope>NUCLEOTIDE SEQUENCE</scope>
    <source>
        <strain evidence="19">KB-2021</strain>
        <tissue evidence="19">Leaf</tissue>
    </source>
</reference>
<dbReference type="PANTHER" id="PTHR19876:SF28">
    <property type="entry name" value="COATOMER SUBUNIT BETA"/>
    <property type="match status" value="1"/>
</dbReference>
<evidence type="ECO:0000256" key="7">
    <source>
        <dbReference type="ARBA" id="ARBA00022737"/>
    </source>
</evidence>
<evidence type="ECO:0000259" key="18">
    <source>
        <dbReference type="Pfam" id="PF23953"/>
    </source>
</evidence>
<dbReference type="SUPFAM" id="SSF50978">
    <property type="entry name" value="WD40 repeat-like"/>
    <property type="match status" value="2"/>
</dbReference>
<gene>
    <name evidence="19" type="ORF">RND71_005435</name>
</gene>
<dbReference type="InterPro" id="IPR015943">
    <property type="entry name" value="WD40/YVTN_repeat-like_dom_sf"/>
</dbReference>
<dbReference type="PROSITE" id="PS50082">
    <property type="entry name" value="WD_REPEATS_2"/>
    <property type="match status" value="4"/>
</dbReference>
<dbReference type="PIRSF" id="PIRSF005567">
    <property type="entry name" value="Coatomer_beta'_subunit"/>
    <property type="match status" value="1"/>
</dbReference>
<evidence type="ECO:0000256" key="16">
    <source>
        <dbReference type="SAM" id="MobiDB-lite"/>
    </source>
</evidence>
<name>A0AAE1SP10_9SOLA</name>
<keyword evidence="4 14" id="KW-0813">Transport</keyword>
<dbReference type="PROSITE" id="PS50294">
    <property type="entry name" value="WD_REPEATS_REGION"/>
    <property type="match status" value="4"/>
</dbReference>
<evidence type="ECO:0000313" key="19">
    <source>
        <dbReference type="EMBL" id="KAK4374758.1"/>
    </source>
</evidence>
<evidence type="ECO:0000256" key="9">
    <source>
        <dbReference type="ARBA" id="ARBA00022927"/>
    </source>
</evidence>
<dbReference type="InterPro" id="IPR020472">
    <property type="entry name" value="WD40_PAC1"/>
</dbReference>
<feature type="compositionally biased region" description="Polar residues" evidence="16">
    <location>
        <begin position="884"/>
        <end position="893"/>
    </location>
</feature>
<keyword evidence="12 14" id="KW-0968">Cytoplasmic vesicle</keyword>
<keyword evidence="6 15" id="KW-0853">WD repeat</keyword>
<keyword evidence="11 14" id="KW-0472">Membrane</keyword>
<comment type="caution">
    <text evidence="19">The sequence shown here is derived from an EMBL/GenBank/DDBJ whole genome shotgun (WGS) entry which is preliminary data.</text>
</comment>
<dbReference type="FunFam" id="1.25.40.470:FF:000001">
    <property type="entry name" value="Coatomer subunit beta"/>
    <property type="match status" value="1"/>
</dbReference>
<evidence type="ECO:0000259" key="17">
    <source>
        <dbReference type="Pfam" id="PF04053"/>
    </source>
</evidence>
<evidence type="ECO:0000256" key="2">
    <source>
        <dbReference type="ARBA" id="ARBA00010844"/>
    </source>
</evidence>
<sequence>MPLRLEIKRKLAQRSERVKAVDLHPTEPWILASLYSGTICIWNYQTQTMAQSFEVTELPVRSAKFIARKQWIVAGADDMFIRVYNYNTMDKVKVFEAHTDYIRCVAVHPTLPYVMSSSDDMLIKLWDWEKGWACTQIFEGHSHYVMQVTFNPKDTNTFASASLDRTIKIWNLGSPDPNFTLDAHLKGVNCVDYFTGGDKPYLITGSDDNTAKVWDYQTKSCVQTLEGHTHNVSAVCFHPDLPIIMTGSEDGTVRIWHSTTYRLENTLNYGLERVWAIGYMKGSRRVVIGYDEGTIMVKLGREVPVASMDNSGKVIWAKHNEIQTINIKSVGADYEITDGERLPLAVKELGTCDLYPQSLKHNPNGRFVVVCGDGEYIIYTALAWRNRSFGSALEFVWSSDGEYAVRESTSKITIFSKNFQEKKSIRPSFSAEHIYAGTLLAMCSNDFICFYDWIECRLIRRIDVNVKRDVVSAHLDSGRSVDDQGVEDAFELLYEINERVRTGIWVGDCFIYNNSSSRLNYCVGGEVTTMFHLDRPMYLLGYLANQSRVFLIDKEFNVVGYTLLLSLIEYKTLVMRGDWDRANEVLPSIPKDHHNSVARFLESRGMIEEALEVATDADYRFELAIQLGKLEIAKEIAVVAQSESKWKQLGELAMSAGMLEMAEDCLKHANDLSGLLLLYSSLGDAEGIAELASFSKEHGRNNVAFLCLFLLGKVEECVQLLVDSNRIPEAAFMARSYLPSKVSEIVAIWRKDLNKVNQKAAEALADPEEYPNLFEHWQIAHAVEARVAEERGVYPPAADYGNYADRPTSNLVEAFSNMRVDEDEPLENGELDHEVVEQNGKEEVQERGQDGTQQESQEEAVVVDADSTDGAVLVNGNEAEEEWGTNTEGKQSA</sequence>
<evidence type="ECO:0000313" key="20">
    <source>
        <dbReference type="Proteomes" id="UP001291623"/>
    </source>
</evidence>
<evidence type="ECO:0000256" key="15">
    <source>
        <dbReference type="PROSITE-ProRule" id="PRU00221"/>
    </source>
</evidence>
<keyword evidence="5 14" id="KW-0963">Cytoplasm</keyword>
<keyword evidence="7" id="KW-0677">Repeat</keyword>
<dbReference type="PRINTS" id="PR00320">
    <property type="entry name" value="GPROTEINBRPT"/>
</dbReference>
<evidence type="ECO:0000256" key="5">
    <source>
        <dbReference type="ARBA" id="ARBA00022490"/>
    </source>
</evidence>
<dbReference type="Pfam" id="PF00400">
    <property type="entry name" value="WD40"/>
    <property type="match status" value="5"/>
</dbReference>
<feature type="domain" description="COPA/B second beta-propeller" evidence="17">
    <location>
        <begin position="319"/>
        <end position="553"/>
    </location>
</feature>
<dbReference type="GO" id="GO:0000139">
    <property type="term" value="C:Golgi membrane"/>
    <property type="evidence" value="ECO:0007669"/>
    <property type="project" value="UniProtKB-SubCell"/>
</dbReference>
<evidence type="ECO:0000256" key="12">
    <source>
        <dbReference type="ARBA" id="ARBA00023329"/>
    </source>
</evidence>
<feature type="repeat" description="WD" evidence="15">
    <location>
        <begin position="225"/>
        <end position="266"/>
    </location>
</feature>
<dbReference type="SMART" id="SM00320">
    <property type="entry name" value="WD40"/>
    <property type="match status" value="6"/>
</dbReference>
<feature type="region of interest" description="Disordered" evidence="16">
    <location>
        <begin position="838"/>
        <end position="893"/>
    </location>
</feature>
<keyword evidence="8 14" id="KW-0931">ER-Golgi transport</keyword>
<feature type="repeat" description="WD" evidence="15">
    <location>
        <begin position="95"/>
        <end position="127"/>
    </location>
</feature>
<evidence type="ECO:0000256" key="13">
    <source>
        <dbReference type="ARBA" id="ARBA00025536"/>
    </source>
</evidence>
<dbReference type="InterPro" id="IPR006692">
    <property type="entry name" value="Beta-prop_COPA/B_2nd"/>
</dbReference>
<dbReference type="CDD" id="cd22947">
    <property type="entry name" value="Coatomer_WDAD_beta-like"/>
    <property type="match status" value="1"/>
</dbReference>
<evidence type="ECO:0000256" key="11">
    <source>
        <dbReference type="ARBA" id="ARBA00023136"/>
    </source>
</evidence>
<feature type="repeat" description="WD" evidence="15">
    <location>
        <begin position="138"/>
        <end position="180"/>
    </location>
</feature>
<dbReference type="GO" id="GO:0030126">
    <property type="term" value="C:COPI vesicle coat"/>
    <property type="evidence" value="ECO:0007669"/>
    <property type="project" value="TreeGrafter"/>
</dbReference>
<comment type="subcellular location">
    <subcellularLocation>
        <location evidence="1 14">Cytoplasmic vesicle</location>
        <location evidence="1 14">COPI-coated vesicle membrane</location>
        <topology evidence="1 14">Peripheral membrane protein</topology>
        <orientation evidence="1 14">Cytoplasmic side</orientation>
    </subcellularLocation>
    <subcellularLocation>
        <location evidence="14">Golgi apparatus membrane</location>
        <topology evidence="14">Peripheral membrane protein</topology>
        <orientation evidence="14">Cytoplasmic side</orientation>
    </subcellularLocation>
    <text evidence="14">The coatomer is cytoplasmic or polymerized on the cytoplasmic side of the Golgi, as well as on the vesicles/buds originating from it.</text>
</comment>
<dbReference type="CDD" id="cd00200">
    <property type="entry name" value="WD40"/>
    <property type="match status" value="1"/>
</dbReference>
<comment type="subunit">
    <text evidence="3 14">Oligomeric complex that consists of at least the alpha, beta, beta', gamma, delta, epsilon and zeta subunits.</text>
</comment>
<evidence type="ECO:0000256" key="3">
    <source>
        <dbReference type="ARBA" id="ARBA00011775"/>
    </source>
</evidence>
<feature type="compositionally biased region" description="Basic and acidic residues" evidence="16">
    <location>
        <begin position="838"/>
        <end position="849"/>
    </location>
</feature>
<dbReference type="FunFam" id="2.130.10.10:FF:000008">
    <property type="entry name" value="Coatomer subunit beta"/>
    <property type="match status" value="1"/>
</dbReference>
<evidence type="ECO:0000256" key="4">
    <source>
        <dbReference type="ARBA" id="ARBA00022448"/>
    </source>
</evidence>
<dbReference type="GO" id="GO:0006891">
    <property type="term" value="P:intra-Golgi vesicle-mediated transport"/>
    <property type="evidence" value="ECO:0007669"/>
    <property type="project" value="TreeGrafter"/>
</dbReference>
<feature type="domain" description="COPA/B TPR" evidence="18">
    <location>
        <begin position="570"/>
        <end position="750"/>
    </location>
</feature>
<dbReference type="AlphaFoldDB" id="A0AAE1SP10"/>
<evidence type="ECO:0000256" key="1">
    <source>
        <dbReference type="ARBA" id="ARBA00004347"/>
    </source>
</evidence>
<dbReference type="PANTHER" id="PTHR19876">
    <property type="entry name" value="COATOMER"/>
    <property type="match status" value="1"/>
</dbReference>
<dbReference type="InterPro" id="IPR036322">
    <property type="entry name" value="WD40_repeat_dom_sf"/>
</dbReference>
<proteinExistence type="inferred from homology"/>
<feature type="repeat" description="WD" evidence="15">
    <location>
        <begin position="181"/>
        <end position="224"/>
    </location>
</feature>
<evidence type="ECO:0000256" key="6">
    <source>
        <dbReference type="ARBA" id="ARBA00022574"/>
    </source>
</evidence>
<dbReference type="EMBL" id="JAVYJV010000003">
    <property type="protein sequence ID" value="KAK4374758.1"/>
    <property type="molecule type" value="Genomic_DNA"/>
</dbReference>
<protein>
    <recommendedName>
        <fullName evidence="14">Coatomer subunit beta'</fullName>
    </recommendedName>
</protein>
<keyword evidence="10 14" id="KW-0333">Golgi apparatus</keyword>
<keyword evidence="9 14" id="KW-0653">Protein transport</keyword>
<dbReference type="Gene3D" id="1.25.40.470">
    <property type="match status" value="1"/>
</dbReference>
<dbReference type="GO" id="GO:0006890">
    <property type="term" value="P:retrograde vesicle-mediated transport, Golgi to endoplasmic reticulum"/>
    <property type="evidence" value="ECO:0007669"/>
    <property type="project" value="TreeGrafter"/>
</dbReference>
<comment type="similarity">
    <text evidence="2 14">Belongs to the WD repeat COPB2 family.</text>
</comment>
<evidence type="ECO:0000256" key="10">
    <source>
        <dbReference type="ARBA" id="ARBA00023034"/>
    </source>
</evidence>
<dbReference type="Gene3D" id="2.130.10.10">
    <property type="entry name" value="YVTN repeat-like/Quinoprotein amine dehydrogenase"/>
    <property type="match status" value="1"/>
</dbReference>
<organism evidence="19 20">
    <name type="scientific">Anisodus tanguticus</name>
    <dbReference type="NCBI Taxonomy" id="243964"/>
    <lineage>
        <taxon>Eukaryota</taxon>
        <taxon>Viridiplantae</taxon>
        <taxon>Streptophyta</taxon>
        <taxon>Embryophyta</taxon>
        <taxon>Tracheophyta</taxon>
        <taxon>Spermatophyta</taxon>
        <taxon>Magnoliopsida</taxon>
        <taxon>eudicotyledons</taxon>
        <taxon>Gunneridae</taxon>
        <taxon>Pentapetalae</taxon>
        <taxon>asterids</taxon>
        <taxon>lamiids</taxon>
        <taxon>Solanales</taxon>
        <taxon>Solanaceae</taxon>
        <taxon>Solanoideae</taxon>
        <taxon>Hyoscyameae</taxon>
        <taxon>Anisodus</taxon>
    </lineage>
</organism>
<dbReference type="InterPro" id="IPR050844">
    <property type="entry name" value="Coatomer_complex_subunit"/>
</dbReference>
<dbReference type="Pfam" id="PF23953">
    <property type="entry name" value="TPR_COPA_B"/>
    <property type="match status" value="1"/>
</dbReference>
<dbReference type="Proteomes" id="UP001291623">
    <property type="component" value="Unassembled WGS sequence"/>
</dbReference>
<dbReference type="GO" id="GO:0005198">
    <property type="term" value="F:structural molecule activity"/>
    <property type="evidence" value="ECO:0007669"/>
    <property type="project" value="UniProtKB-UniRule"/>
</dbReference>
<dbReference type="InterPro" id="IPR016453">
    <property type="entry name" value="COPB2"/>
</dbReference>
<dbReference type="GO" id="GO:0006886">
    <property type="term" value="P:intracellular protein transport"/>
    <property type="evidence" value="ECO:0007669"/>
    <property type="project" value="UniProtKB-UniRule"/>
</dbReference>
<dbReference type="InterPro" id="IPR056176">
    <property type="entry name" value="TPR_COPA_B"/>
</dbReference>
<dbReference type="Pfam" id="PF04053">
    <property type="entry name" value="B-prop_COPA_B_2nd"/>
    <property type="match status" value="1"/>
</dbReference>
<accession>A0AAE1SP10</accession>
<keyword evidence="20" id="KW-1185">Reference proteome</keyword>